<comment type="function">
    <text evidence="2 11">Decomposes hydrogen peroxide into water and oxygen; serves to protect cells from the toxic effects of hydrogen peroxide.</text>
</comment>
<evidence type="ECO:0000313" key="17">
    <source>
        <dbReference type="EMBL" id="MRV73755.1"/>
    </source>
</evidence>
<keyword evidence="5 11" id="KW-0575">Peroxidase</keyword>
<dbReference type="SUPFAM" id="SSF52317">
    <property type="entry name" value="Class I glutamine amidotransferase-like"/>
    <property type="match status" value="1"/>
</dbReference>
<evidence type="ECO:0000256" key="1">
    <source>
        <dbReference type="ARBA" id="ARBA00001971"/>
    </source>
</evidence>
<evidence type="ECO:0000256" key="12">
    <source>
        <dbReference type="PIRSR" id="PIRSR038927-1"/>
    </source>
</evidence>
<feature type="active site" evidence="12">
    <location>
        <position position="249"/>
    </location>
</feature>
<feature type="binding site" evidence="14">
    <location>
        <position position="262"/>
    </location>
    <ligand>
        <name>heme</name>
        <dbReference type="ChEBI" id="CHEBI:30413"/>
    </ligand>
</feature>
<feature type="compositionally biased region" description="Polar residues" evidence="15">
    <location>
        <begin position="88"/>
        <end position="100"/>
    </location>
</feature>
<dbReference type="EMBL" id="WKJJ01000011">
    <property type="protein sequence ID" value="MRV73755.1"/>
    <property type="molecule type" value="Genomic_DNA"/>
</dbReference>
<feature type="domain" description="Catalase core" evidence="16">
    <location>
        <begin position="129"/>
        <end position="517"/>
    </location>
</feature>
<evidence type="ECO:0000256" key="13">
    <source>
        <dbReference type="PIRSR" id="PIRSR038927-2"/>
    </source>
</evidence>
<feature type="binding site" evidence="14">
    <location>
        <position position="173"/>
    </location>
    <ligand>
        <name>heme</name>
        <dbReference type="ChEBI" id="CHEBI:30413"/>
    </ligand>
</feature>
<proteinExistence type="inferred from homology"/>
<dbReference type="SUPFAM" id="SSF56634">
    <property type="entry name" value="Heme-dependent catalase-like"/>
    <property type="match status" value="1"/>
</dbReference>
<evidence type="ECO:0000256" key="2">
    <source>
        <dbReference type="ARBA" id="ARBA00002974"/>
    </source>
</evidence>
<dbReference type="GO" id="GO:0004096">
    <property type="term" value="F:catalase activity"/>
    <property type="evidence" value="ECO:0007669"/>
    <property type="project" value="UniProtKB-UniRule"/>
</dbReference>
<feature type="binding site" evidence="14">
    <location>
        <position position="470"/>
    </location>
    <ligand>
        <name>heme</name>
        <dbReference type="ChEBI" id="CHEBI:30413"/>
    </ligand>
</feature>
<reference evidence="17 18" key="1">
    <citation type="submission" date="2019-11" db="EMBL/GenBank/DDBJ databases">
        <title>Novel species isolated from a subtropical stream in China.</title>
        <authorList>
            <person name="Lu H."/>
        </authorList>
    </citation>
    <scope>NUCLEOTIDE SEQUENCE [LARGE SCALE GENOMIC DNA]</scope>
    <source>
        <strain evidence="17 18">FT92W</strain>
    </source>
</reference>
<evidence type="ECO:0000256" key="9">
    <source>
        <dbReference type="ARBA" id="ARBA00023004"/>
    </source>
</evidence>
<dbReference type="InterPro" id="IPR024712">
    <property type="entry name" value="Catalase_clade2"/>
</dbReference>
<dbReference type="CDD" id="cd03132">
    <property type="entry name" value="GATase1_catalase"/>
    <property type="match status" value="1"/>
</dbReference>
<feature type="binding site" evidence="14">
    <location>
        <position position="213"/>
    </location>
    <ligand>
        <name>heme</name>
        <dbReference type="ChEBI" id="CHEBI:30413"/>
    </ligand>
</feature>
<feature type="binding site" description="axial binding residue" evidence="13">
    <location>
        <position position="463"/>
    </location>
    <ligand>
        <name>heme</name>
        <dbReference type="ChEBI" id="CHEBI:30413"/>
    </ligand>
    <ligandPart>
        <name>Fe</name>
        <dbReference type="ChEBI" id="CHEBI:18248"/>
    </ligandPart>
</feature>
<evidence type="ECO:0000259" key="16">
    <source>
        <dbReference type="SMART" id="SM01060"/>
    </source>
</evidence>
<dbReference type="PANTHER" id="PTHR42821">
    <property type="entry name" value="CATALASE"/>
    <property type="match status" value="1"/>
</dbReference>
<dbReference type="InterPro" id="IPR020835">
    <property type="entry name" value="Catalase_sf"/>
</dbReference>
<dbReference type="GO" id="GO:0020037">
    <property type="term" value="F:heme binding"/>
    <property type="evidence" value="ECO:0007669"/>
    <property type="project" value="UniProtKB-UniRule"/>
</dbReference>
<dbReference type="GO" id="GO:0042744">
    <property type="term" value="P:hydrogen peroxide catabolic process"/>
    <property type="evidence" value="ECO:0007669"/>
    <property type="project" value="UniProtKB-UniRule"/>
</dbReference>
<comment type="similarity">
    <text evidence="3">Belongs to the catalase family. HPII subfamily.</text>
</comment>
<accession>A0A7X2LSP4</accession>
<evidence type="ECO:0000256" key="7">
    <source>
        <dbReference type="ARBA" id="ARBA00022723"/>
    </source>
</evidence>
<comment type="caution">
    <text evidence="17">The sequence shown here is derived from an EMBL/GenBank/DDBJ whole genome shotgun (WGS) entry which is preliminary data.</text>
</comment>
<evidence type="ECO:0000256" key="14">
    <source>
        <dbReference type="PIRSR" id="PIRSR038927-3"/>
    </source>
</evidence>
<dbReference type="PRINTS" id="PR00067">
    <property type="entry name" value="CATALASE"/>
</dbReference>
<dbReference type="InterPro" id="IPR043156">
    <property type="entry name" value="Catalase_clade2_helical"/>
</dbReference>
<keyword evidence="8 11" id="KW-0560">Oxidoreductase</keyword>
<dbReference type="PROSITE" id="PS51402">
    <property type="entry name" value="CATALASE_3"/>
    <property type="match status" value="1"/>
</dbReference>
<dbReference type="Gene3D" id="2.40.180.10">
    <property type="entry name" value="Catalase core domain"/>
    <property type="match status" value="1"/>
</dbReference>
<evidence type="ECO:0000256" key="6">
    <source>
        <dbReference type="ARBA" id="ARBA00022617"/>
    </source>
</evidence>
<feature type="binding site" evidence="14">
    <location>
        <position position="459"/>
    </location>
    <ligand>
        <name>heme</name>
        <dbReference type="ChEBI" id="CHEBI:30413"/>
    </ligand>
</feature>
<dbReference type="GO" id="GO:0005829">
    <property type="term" value="C:cytosol"/>
    <property type="evidence" value="ECO:0007669"/>
    <property type="project" value="TreeGrafter"/>
</dbReference>
<feature type="region of interest" description="Disordered" evidence="15">
    <location>
        <begin position="1"/>
        <end position="107"/>
    </location>
</feature>
<dbReference type="Gene3D" id="1.20.1370.20">
    <property type="match status" value="1"/>
</dbReference>
<evidence type="ECO:0000256" key="10">
    <source>
        <dbReference type="ARBA" id="ARBA00023324"/>
    </source>
</evidence>
<evidence type="ECO:0000256" key="3">
    <source>
        <dbReference type="ARBA" id="ARBA00010660"/>
    </source>
</evidence>
<keyword evidence="7 11" id="KW-0479">Metal-binding</keyword>
<dbReference type="PANTHER" id="PTHR42821:SF1">
    <property type="entry name" value="CATALASE-B"/>
    <property type="match status" value="1"/>
</dbReference>
<evidence type="ECO:0000313" key="18">
    <source>
        <dbReference type="Proteomes" id="UP000446768"/>
    </source>
</evidence>
<protein>
    <recommendedName>
        <fullName evidence="4 11">Catalase</fullName>
        <ecNumber evidence="4 11">1.11.1.6</ecNumber>
    </recommendedName>
</protein>
<dbReference type="RefSeq" id="WP_154376626.1">
    <property type="nucleotide sequence ID" value="NZ_WKJJ01000011.1"/>
</dbReference>
<dbReference type="InterPro" id="IPR010582">
    <property type="entry name" value="Catalase_immune_responsive"/>
</dbReference>
<evidence type="ECO:0000256" key="4">
    <source>
        <dbReference type="ARBA" id="ARBA00012314"/>
    </source>
</evidence>
<keyword evidence="10 11" id="KW-0376">Hydrogen peroxide</keyword>
<dbReference type="GO" id="GO:0046872">
    <property type="term" value="F:metal ion binding"/>
    <property type="evidence" value="ECO:0007669"/>
    <property type="project" value="UniProtKB-KW"/>
</dbReference>
<organism evidence="17 18">
    <name type="scientific">Pseudoduganella rivuli</name>
    <dbReference type="NCBI Taxonomy" id="2666085"/>
    <lineage>
        <taxon>Bacteria</taxon>
        <taxon>Pseudomonadati</taxon>
        <taxon>Pseudomonadota</taxon>
        <taxon>Betaproteobacteria</taxon>
        <taxon>Burkholderiales</taxon>
        <taxon>Oxalobacteraceae</taxon>
        <taxon>Telluria group</taxon>
        <taxon>Pseudoduganella</taxon>
    </lineage>
</organism>
<dbReference type="Pfam" id="PF18011">
    <property type="entry name" value="Catalase_C"/>
    <property type="match status" value="1"/>
</dbReference>
<keyword evidence="18" id="KW-1185">Reference proteome</keyword>
<comment type="catalytic activity">
    <reaction evidence="11">
        <text>2 H2O2 = O2 + 2 H2O</text>
        <dbReference type="Rhea" id="RHEA:20309"/>
        <dbReference type="ChEBI" id="CHEBI:15377"/>
        <dbReference type="ChEBI" id="CHEBI:15379"/>
        <dbReference type="ChEBI" id="CHEBI:16240"/>
        <dbReference type="EC" id="1.11.1.6"/>
    </reaction>
</comment>
<feature type="active site" evidence="12">
    <location>
        <position position="176"/>
    </location>
</feature>
<dbReference type="PROSITE" id="PS00438">
    <property type="entry name" value="CATALASE_2"/>
    <property type="match status" value="1"/>
</dbReference>
<evidence type="ECO:0000256" key="8">
    <source>
        <dbReference type="ARBA" id="ARBA00023002"/>
    </source>
</evidence>
<dbReference type="InterPro" id="IPR041399">
    <property type="entry name" value="Catalase_large_C"/>
</dbReference>
<dbReference type="Pfam" id="PF00199">
    <property type="entry name" value="Catalase"/>
    <property type="match status" value="1"/>
</dbReference>
<dbReference type="FunFam" id="2.40.180.10:FF:000003">
    <property type="entry name" value="Catalase"/>
    <property type="match status" value="1"/>
</dbReference>
<evidence type="ECO:0000256" key="5">
    <source>
        <dbReference type="ARBA" id="ARBA00022559"/>
    </source>
</evidence>
<dbReference type="InterPro" id="IPR011614">
    <property type="entry name" value="Catalase_core"/>
</dbReference>
<dbReference type="InterPro" id="IPR029062">
    <property type="entry name" value="Class_I_gatase-like"/>
</dbReference>
<dbReference type="InterPro" id="IPR024708">
    <property type="entry name" value="Catalase_AS"/>
</dbReference>
<dbReference type="EC" id="1.11.1.6" evidence="4 11"/>
<dbReference type="AlphaFoldDB" id="A0A7X2LSP4"/>
<name>A0A7X2LSP4_9BURK</name>
<dbReference type="GO" id="GO:0006979">
    <property type="term" value="P:response to oxidative stress"/>
    <property type="evidence" value="ECO:0007669"/>
    <property type="project" value="InterPro"/>
</dbReference>
<dbReference type="InterPro" id="IPR018028">
    <property type="entry name" value="Catalase"/>
</dbReference>
<comment type="cofactor">
    <cofactor evidence="1 11 13">
        <name>heme</name>
        <dbReference type="ChEBI" id="CHEBI:30413"/>
    </cofactor>
</comment>
<sequence>MAKSKKPTGDIAGAGSVLSTISGPSSAPPPSDLGGPGELEDTLLRKVAGNQQLAAQMPFNADKPLEYGDAARQPHQGSTASPGDPVATASTAAEQNSSEKLGSEPAAGVNRLIKPLDGARVDSGGQVLTTNQGVPVADNQHSLKVGLRGPTTLEDFILREKITHFDHERIPERVVHARGSAAHGFFEAYEDLQAVTRAAPFTEAGKITPVFVRFSTVAGERGSSDTARDVRGFAVKFYTDEGNWDLVGNNIPVFFIQDAMKFPDLAHAVKPEPHHAMPQASSAHDNFWDFVSLMPESTHMLLWQMSDRAIPRSYRMMQGFGVHTFRLVNAAGESVFCKFHWNPVAGTHSLVWDEAAKLMGADPDYHRRDLWEAIEAGAYPQWELGLQIFTEEQADQFEFDVLDPTKLVPEELVPVRAVGRMTLNRNPDNFFAETEQVAFCTAHVVPGIDFTNDPLLQGRIHSYVDTQISRLGGPNFHEIPINAPVAQVHNNQRDGMHRQAIHRGRVNYEPNSLAGGCPFQAGQMGFNSFPEPISEDKVRGKPEKFAEHYAQARMFFESQSPVEQAHIANAFRFELTKVQTPAVRARVIGNLIHVDPMLAASVADGLGMDLPPPAPLASTLPQPVYPVSPALSLLARPGATGIATRRVAILAGDGVDAAGIDAVYAALRGAGAVPRIVGVQLGARKAAGGGRVDVEISLEAGPSVLYDAVIVPDGADQGRLALTGQTVEFLRDQYRHCKPIFAWGSGAELLAQANLPPTLPDGSADPGLIIAPAADSAGAFDAFAAALSGHRPFARETDPPLL</sequence>
<dbReference type="Gene3D" id="3.40.50.880">
    <property type="match status" value="1"/>
</dbReference>
<keyword evidence="6 11" id="KW-0349">Heme</keyword>
<evidence type="ECO:0000256" key="15">
    <source>
        <dbReference type="SAM" id="MobiDB-lite"/>
    </source>
</evidence>
<evidence type="ECO:0000256" key="11">
    <source>
        <dbReference type="PIRNR" id="PIRNR038927"/>
    </source>
</evidence>
<keyword evidence="9 11" id="KW-0408">Iron</keyword>
<dbReference type="Proteomes" id="UP000446768">
    <property type="component" value="Unassembled WGS sequence"/>
</dbReference>
<gene>
    <name evidence="17" type="ORF">GJ700_18750</name>
</gene>
<dbReference type="Pfam" id="PF06628">
    <property type="entry name" value="Catalase-rel"/>
    <property type="match status" value="1"/>
</dbReference>
<dbReference type="PIRSF" id="PIRSF038927">
    <property type="entry name" value="Catalase_clade2"/>
    <property type="match status" value="1"/>
</dbReference>
<dbReference type="SMART" id="SM01060">
    <property type="entry name" value="Catalase"/>
    <property type="match status" value="1"/>
</dbReference>